<protein>
    <submittedName>
        <fullName evidence="6">2-succinylbenzoate--CoA ligase</fullName>
        <ecNumber evidence="6">6.2.1.26</ecNumber>
    </submittedName>
</protein>
<name>A0A9C7GD75_9BACI</name>
<feature type="transmembrane region" description="Helical" evidence="3">
    <location>
        <begin position="229"/>
        <end position="250"/>
    </location>
</feature>
<keyword evidence="2 6" id="KW-0436">Ligase</keyword>
<sequence>MKIFTLMYVLHKIQLLSPSSLYRLMVAVFKNGMNLMTLLHFAKMKYGDHIALVDDDEAITYQQLFKQSKKLAYCLKEKYNLQSGQKVGFLCKNHAELVKAIFAVSRLGANVYLLNAETSKSQFNQLVHRHRFDLVIYDSELNDLVEQSDYTNVRVYTYHNQLPALNNLRYSDVNEEQRLKRSSTSKLVLQTSGTTGTSKDAAHKPSLFNFLHPFMAFIQRLKILNYKTAYIATPIYHGYGIAVLLLFIPLGKKAVISRGFDAKKACRIIREHQVEVVTVVPLMLQKMLRTNPEDLKSLSCIASGGARLPIKLIEQSCNELGNVLYNLYGTSEAGLTFIAAPEDLIDAPTTLGKKINRLQIKVLDNNLIELKDGKVGQLCIKNDWSIVNRNNTWIKTGDLGYRDENGYYYLCGRTDDMVVSGGENVYPIEVEQVLIKHPLIEDVAIIGVTDNQFGQRLKAFVLPVENANLTEKELLEWLRPRVARFQLPREIKFVDNMPYTTLGKLDKKQLK</sequence>
<dbReference type="Pfam" id="PF13193">
    <property type="entry name" value="AMP-binding_C"/>
    <property type="match status" value="1"/>
</dbReference>
<dbReference type="InterPro" id="IPR025110">
    <property type="entry name" value="AMP-bd_C"/>
</dbReference>
<dbReference type="InterPro" id="IPR045851">
    <property type="entry name" value="AMP-bd_C_sf"/>
</dbReference>
<evidence type="ECO:0000256" key="1">
    <source>
        <dbReference type="ARBA" id="ARBA00006432"/>
    </source>
</evidence>
<feature type="domain" description="AMP-binding enzyme C-terminal" evidence="5">
    <location>
        <begin position="429"/>
        <end position="504"/>
    </location>
</feature>
<organism evidence="6 7">
    <name type="scientific">Pseudoneobacillus rhizosphaerae</name>
    <dbReference type="NCBI Taxonomy" id="2880968"/>
    <lineage>
        <taxon>Bacteria</taxon>
        <taxon>Bacillati</taxon>
        <taxon>Bacillota</taxon>
        <taxon>Bacilli</taxon>
        <taxon>Bacillales</taxon>
        <taxon>Bacillaceae</taxon>
        <taxon>Pseudoneobacillus</taxon>
    </lineage>
</organism>
<dbReference type="InterPro" id="IPR042099">
    <property type="entry name" value="ANL_N_sf"/>
</dbReference>
<dbReference type="Pfam" id="PF00501">
    <property type="entry name" value="AMP-binding"/>
    <property type="match status" value="1"/>
</dbReference>
<dbReference type="InterPro" id="IPR000873">
    <property type="entry name" value="AMP-dep_synth/lig_dom"/>
</dbReference>
<dbReference type="PANTHER" id="PTHR43201">
    <property type="entry name" value="ACYL-COA SYNTHETASE"/>
    <property type="match status" value="1"/>
</dbReference>
<evidence type="ECO:0000256" key="3">
    <source>
        <dbReference type="SAM" id="Phobius"/>
    </source>
</evidence>
<dbReference type="Proteomes" id="UP000789845">
    <property type="component" value="Unassembled WGS sequence"/>
</dbReference>
<evidence type="ECO:0000313" key="6">
    <source>
        <dbReference type="EMBL" id="CAG9609950.1"/>
    </source>
</evidence>
<proteinExistence type="inferred from homology"/>
<accession>A0A9C7GD75</accession>
<dbReference type="GO" id="GO:0031956">
    <property type="term" value="F:medium-chain fatty acid-CoA ligase activity"/>
    <property type="evidence" value="ECO:0007669"/>
    <property type="project" value="TreeGrafter"/>
</dbReference>
<dbReference type="CDD" id="cd04433">
    <property type="entry name" value="AFD_class_I"/>
    <property type="match status" value="1"/>
</dbReference>
<feature type="domain" description="AMP-dependent synthetase/ligase" evidence="4">
    <location>
        <begin position="45"/>
        <end position="383"/>
    </location>
</feature>
<evidence type="ECO:0000259" key="4">
    <source>
        <dbReference type="Pfam" id="PF00501"/>
    </source>
</evidence>
<evidence type="ECO:0000259" key="5">
    <source>
        <dbReference type="Pfam" id="PF13193"/>
    </source>
</evidence>
<evidence type="ECO:0000313" key="7">
    <source>
        <dbReference type="Proteomes" id="UP000789845"/>
    </source>
</evidence>
<dbReference type="Gene3D" id="3.40.50.12780">
    <property type="entry name" value="N-terminal domain of ligase-like"/>
    <property type="match status" value="1"/>
</dbReference>
<evidence type="ECO:0000256" key="2">
    <source>
        <dbReference type="ARBA" id="ARBA00022598"/>
    </source>
</evidence>
<dbReference type="EC" id="6.2.1.26" evidence="6"/>
<feature type="transmembrane region" description="Helical" evidence="3">
    <location>
        <begin position="20"/>
        <end position="42"/>
    </location>
</feature>
<keyword evidence="3" id="KW-0812">Transmembrane</keyword>
<dbReference type="EMBL" id="CAKJTG010000026">
    <property type="protein sequence ID" value="CAG9609950.1"/>
    <property type="molecule type" value="Genomic_DNA"/>
</dbReference>
<keyword evidence="3" id="KW-0472">Membrane</keyword>
<keyword evidence="3" id="KW-1133">Transmembrane helix</keyword>
<dbReference type="RefSeq" id="WP_230498179.1">
    <property type="nucleotide sequence ID" value="NZ_CAKJTG010000026.1"/>
</dbReference>
<dbReference type="GO" id="GO:0006631">
    <property type="term" value="P:fatty acid metabolic process"/>
    <property type="evidence" value="ECO:0007669"/>
    <property type="project" value="TreeGrafter"/>
</dbReference>
<dbReference type="GO" id="GO:0008756">
    <property type="term" value="F:o-succinylbenzoate-CoA ligase activity"/>
    <property type="evidence" value="ECO:0007669"/>
    <property type="project" value="UniProtKB-EC"/>
</dbReference>
<gene>
    <name evidence="6" type="primary">menE_3</name>
    <name evidence="6" type="ORF">NEOCIP111885_03693</name>
</gene>
<dbReference type="Gene3D" id="3.30.300.30">
    <property type="match status" value="1"/>
</dbReference>
<keyword evidence="7" id="KW-1185">Reference proteome</keyword>
<comment type="similarity">
    <text evidence="1">Belongs to the ATP-dependent AMP-binding enzyme family.</text>
</comment>
<comment type="caution">
    <text evidence="6">The sequence shown here is derived from an EMBL/GenBank/DDBJ whole genome shotgun (WGS) entry which is preliminary data.</text>
</comment>
<reference evidence="6" key="1">
    <citation type="submission" date="2021-10" db="EMBL/GenBank/DDBJ databases">
        <authorList>
            <person name="Criscuolo A."/>
        </authorList>
    </citation>
    <scope>NUCLEOTIDE SEQUENCE</scope>
    <source>
        <strain evidence="6">CIP111885</strain>
    </source>
</reference>
<dbReference type="PANTHER" id="PTHR43201:SF5">
    <property type="entry name" value="MEDIUM-CHAIN ACYL-COA LIGASE ACSF2, MITOCHONDRIAL"/>
    <property type="match status" value="1"/>
</dbReference>
<dbReference type="SUPFAM" id="SSF56801">
    <property type="entry name" value="Acetyl-CoA synthetase-like"/>
    <property type="match status" value="1"/>
</dbReference>
<dbReference type="AlphaFoldDB" id="A0A9C7GD75"/>